<feature type="domain" description="DUF6895" evidence="1">
    <location>
        <begin position="18"/>
        <end position="297"/>
    </location>
</feature>
<dbReference type="AlphaFoldDB" id="A0A3A9YVE0"/>
<dbReference type="Proteomes" id="UP000272474">
    <property type="component" value="Unassembled WGS sequence"/>
</dbReference>
<evidence type="ECO:0000259" key="1">
    <source>
        <dbReference type="Pfam" id="PF21836"/>
    </source>
</evidence>
<dbReference type="InterPro" id="IPR054190">
    <property type="entry name" value="DUF6895"/>
</dbReference>
<name>A0A3A9YVE0_9ACTN</name>
<gene>
    <name evidence="2" type="ORF">D7294_19410</name>
</gene>
<dbReference type="EMBL" id="RBAL01000011">
    <property type="protein sequence ID" value="RKN40081.1"/>
    <property type="molecule type" value="Genomic_DNA"/>
</dbReference>
<protein>
    <recommendedName>
        <fullName evidence="1">DUF6895 domain-containing protein</fullName>
    </recommendedName>
</protein>
<comment type="caution">
    <text evidence="2">The sequence shown here is derived from an EMBL/GenBank/DDBJ whole genome shotgun (WGS) entry which is preliminary data.</text>
</comment>
<dbReference type="RefSeq" id="WP_120681473.1">
    <property type="nucleotide sequence ID" value="NZ_RBAL01000011.1"/>
</dbReference>
<proteinExistence type="predicted"/>
<evidence type="ECO:0000313" key="2">
    <source>
        <dbReference type="EMBL" id="RKN40081.1"/>
    </source>
</evidence>
<sequence>MTEPVAEPVARLAHTMATRALGWLHHNRERGRFPAETTADLTDPNSTYKSLGESALAASLLLREGLASPAEQRLARELLDFCWSQLGNGDLLYERQVQFPAMTDPLEVYGPLARSGYRHRRLHELLTHLHGLTSQRGTEHVPNRRLAVASASRMAGLGDEADWPALLGATWLGHTPEPWAIDWMTAYCLTHTVFHATDWGARPGDLPAHLREYLETWLPVWLDIWCEVKDWDLVIELLIVDACLPHPRSDPEIWRRVAAAQHGDGLMPRSGEPVTEDPDEAFHAHHHTTVVAAIAGALAVSRHRGAAAAV</sequence>
<organism evidence="2 3">
    <name type="scientific">Streptomyces hoynatensis</name>
    <dbReference type="NCBI Taxonomy" id="1141874"/>
    <lineage>
        <taxon>Bacteria</taxon>
        <taxon>Bacillati</taxon>
        <taxon>Actinomycetota</taxon>
        <taxon>Actinomycetes</taxon>
        <taxon>Kitasatosporales</taxon>
        <taxon>Streptomycetaceae</taxon>
        <taxon>Streptomyces</taxon>
    </lineage>
</organism>
<evidence type="ECO:0000313" key="3">
    <source>
        <dbReference type="Proteomes" id="UP000272474"/>
    </source>
</evidence>
<keyword evidence="3" id="KW-1185">Reference proteome</keyword>
<dbReference type="Pfam" id="PF21836">
    <property type="entry name" value="DUF6895"/>
    <property type="match status" value="1"/>
</dbReference>
<dbReference type="OrthoDB" id="3685015at2"/>
<accession>A0A3A9YVE0</accession>
<reference evidence="2 3" key="1">
    <citation type="journal article" date="2014" name="Int. J. Syst. Evol. Microbiol.">
        <title>Streptomyces hoynatensis sp. nov., isolated from deep marine sediment.</title>
        <authorList>
            <person name="Veyisoglu A."/>
            <person name="Sahin N."/>
        </authorList>
    </citation>
    <scope>NUCLEOTIDE SEQUENCE [LARGE SCALE GENOMIC DNA]</scope>
    <source>
        <strain evidence="2 3">KCTC 29097</strain>
    </source>
</reference>